<reference evidence="3 5" key="2">
    <citation type="submission" date="2021-03" db="EMBL/GenBank/DDBJ databases">
        <title>Human Oral Microbial Genomes.</title>
        <authorList>
            <person name="Johnston C.D."/>
            <person name="Chen T."/>
            <person name="Dewhirst F.E."/>
        </authorList>
    </citation>
    <scope>NUCLEOTIDE SEQUENCE [LARGE SCALE GENOMIC DNA]</scope>
    <source>
        <strain evidence="3 5">W1435</strain>
    </source>
</reference>
<dbReference type="SUPFAM" id="SSF81606">
    <property type="entry name" value="PP2C-like"/>
    <property type="match status" value="1"/>
</dbReference>
<gene>
    <name evidence="2" type="ORF">ADJ77_11860</name>
    <name evidence="3" type="ORF">J5A51_02085</name>
</gene>
<dbReference type="OrthoDB" id="963478at2"/>
<sequence length="462" mass="52418">MNGLKEMIDGICAGASEQLKNDFISSSISNLWDNFMADRNKMFETMVNDANIYIPNASNKKEYVAEVSFAIDGITRYWIEGLEETGLECKVADDLKSFTISGTPAKAGDFELKLRYLFDGCSPEDVPYRKLLLIVNPDPRDLWKELPVPEDIEYPKEDTQKEFVKVPALDDGTPQKDIVAASKRGRSHAQEGKPRDDHFKLFHNEENNWYVIAVADGAGSARFSREGSRIACETAVSHCITQLADCRKFEENIQQYDMFKDEDEAQARKYVGDDIYRIVATAAYKAQKAIYAEADKTNMRAKDYATTFLLTISKKFSFGWFIASFWVGDGAICLYDNKGATHTAKLLGVPDEGEYAGQTRFLTMPDIFRDPSAIYQRLRFCIVPDFTALFLMTDGVSDPMFETDANLNNPERWDALWDNLLHDKEHPVDLSDDNEAAADQLLDWLDFWSPGNHDDRTIAILY</sequence>
<evidence type="ECO:0000313" key="2">
    <source>
        <dbReference type="EMBL" id="AKU70714.1"/>
    </source>
</evidence>
<dbReference type="Pfam" id="PF13672">
    <property type="entry name" value="PP2C_2"/>
    <property type="match status" value="1"/>
</dbReference>
<dbReference type="Proteomes" id="UP000682005">
    <property type="component" value="Chromosome 2"/>
</dbReference>
<organism evidence="2 4">
    <name type="scientific">Prevotella fusca JCM 17724</name>
    <dbReference type="NCBI Taxonomy" id="1236517"/>
    <lineage>
        <taxon>Bacteria</taxon>
        <taxon>Pseudomonadati</taxon>
        <taxon>Bacteroidota</taxon>
        <taxon>Bacteroidia</taxon>
        <taxon>Bacteroidales</taxon>
        <taxon>Prevotellaceae</taxon>
        <taxon>Prevotella</taxon>
    </lineage>
</organism>
<dbReference type="STRING" id="1236517.ADJ77_11860"/>
<dbReference type="KEGG" id="pfus:ADJ77_11860"/>
<dbReference type="InterPro" id="IPR036457">
    <property type="entry name" value="PPM-type-like_dom_sf"/>
</dbReference>
<dbReference type="Gene3D" id="3.60.40.10">
    <property type="entry name" value="PPM-type phosphatase domain"/>
    <property type="match status" value="1"/>
</dbReference>
<evidence type="ECO:0000313" key="4">
    <source>
        <dbReference type="Proteomes" id="UP000060345"/>
    </source>
</evidence>
<dbReference type="Proteomes" id="UP000060345">
    <property type="component" value="Chromosome 2"/>
</dbReference>
<dbReference type="InterPro" id="IPR001932">
    <property type="entry name" value="PPM-type_phosphatase-like_dom"/>
</dbReference>
<evidence type="ECO:0000313" key="5">
    <source>
        <dbReference type="Proteomes" id="UP000682005"/>
    </source>
</evidence>
<feature type="domain" description="PPM-type phosphatase" evidence="1">
    <location>
        <begin position="184"/>
        <end position="445"/>
    </location>
</feature>
<protein>
    <submittedName>
        <fullName evidence="2">Phosphoprotein phosphatase</fullName>
    </submittedName>
    <submittedName>
        <fullName evidence="3">Protein phosphatase 2C domain-containing protein</fullName>
    </submittedName>
</protein>
<dbReference type="EMBL" id="CP072369">
    <property type="protein sequence ID" value="QUB86246.1"/>
    <property type="molecule type" value="Genomic_DNA"/>
</dbReference>
<evidence type="ECO:0000259" key="1">
    <source>
        <dbReference type="Pfam" id="PF13672"/>
    </source>
</evidence>
<accession>A0A0K1NNQ3</accession>
<evidence type="ECO:0000313" key="3">
    <source>
        <dbReference type="EMBL" id="QUB86246.1"/>
    </source>
</evidence>
<dbReference type="AlphaFoldDB" id="A0A0K1NNQ3"/>
<keyword evidence="5" id="KW-1185">Reference proteome</keyword>
<proteinExistence type="predicted"/>
<dbReference type="eggNOG" id="COG0631">
    <property type="taxonomic scope" value="Bacteria"/>
</dbReference>
<reference evidence="2 4" key="1">
    <citation type="submission" date="2015-07" db="EMBL/GenBank/DDBJ databases">
        <authorList>
            <person name="Noorani M."/>
        </authorList>
    </citation>
    <scope>NUCLEOTIDE SEQUENCE [LARGE SCALE GENOMIC DNA]</scope>
    <source>
        <strain evidence="2 4">W1435</strain>
    </source>
</reference>
<dbReference type="EMBL" id="CP012075">
    <property type="protein sequence ID" value="AKU70714.1"/>
    <property type="molecule type" value="Genomic_DNA"/>
</dbReference>
<name>A0A0K1NNQ3_9BACT</name>